<proteinExistence type="predicted"/>
<keyword evidence="2" id="KW-1185">Reference proteome</keyword>
<dbReference type="Proteomes" id="UP000251891">
    <property type="component" value="Unassembled WGS sequence"/>
</dbReference>
<accession>A0A365H3T0</accession>
<dbReference type="AlphaFoldDB" id="A0A365H3T0"/>
<sequence length="252" mass="27322">MNEMKMLRDHHDSHPAPAPAAIAAARARLAARARPETARTRRRPVLPLGRRHALAAVGVAGTATAAVLAPAVLGGDHADRAYAVERLPDGRIKVTLHEFADSAGLQRRLDDLGVRAVVTYLPEGMRCAVARRAQPDPTMKVQPMVVEDPFAHAAPPSPSERNTFYILAERIRPGQTLVWTMSYRRDLGPPEAGTGRTVPFTLRTGAFLTRGPVLPCQPVPVTRAAPPLPSESDFHHLLVMDVQPGQTLRRPG</sequence>
<evidence type="ECO:0000313" key="2">
    <source>
        <dbReference type="Proteomes" id="UP000251891"/>
    </source>
</evidence>
<comment type="caution">
    <text evidence="1">The sequence shown here is derived from an EMBL/GenBank/DDBJ whole genome shotgun (WGS) entry which is preliminary data.</text>
</comment>
<dbReference type="EMBL" id="QLYX01000008">
    <property type="protein sequence ID" value="RAY13751.1"/>
    <property type="molecule type" value="Genomic_DNA"/>
</dbReference>
<dbReference type="OrthoDB" id="3699588at2"/>
<name>A0A365H3T0_9ACTN</name>
<gene>
    <name evidence="1" type="ORF">DPM19_19040</name>
</gene>
<evidence type="ECO:0000313" key="1">
    <source>
        <dbReference type="EMBL" id="RAY13751.1"/>
    </source>
</evidence>
<organism evidence="1 2">
    <name type="scientific">Actinomadura craniellae</name>
    <dbReference type="NCBI Taxonomy" id="2231787"/>
    <lineage>
        <taxon>Bacteria</taxon>
        <taxon>Bacillati</taxon>
        <taxon>Actinomycetota</taxon>
        <taxon>Actinomycetes</taxon>
        <taxon>Streptosporangiales</taxon>
        <taxon>Thermomonosporaceae</taxon>
        <taxon>Actinomadura</taxon>
    </lineage>
</organism>
<dbReference type="RefSeq" id="WP_111869289.1">
    <property type="nucleotide sequence ID" value="NZ_QLYX01000008.1"/>
</dbReference>
<protein>
    <submittedName>
        <fullName evidence="1">Uncharacterized protein</fullName>
    </submittedName>
</protein>
<reference evidence="1 2" key="1">
    <citation type="submission" date="2018-06" db="EMBL/GenBank/DDBJ databases">
        <title>Actinomadura craniellae sp. nov. isolated from marine sponge Craniella sp.</title>
        <authorList>
            <person name="Li L."/>
            <person name="Xu Q.H."/>
            <person name="Lin H.W."/>
            <person name="Lu Y.H."/>
        </authorList>
    </citation>
    <scope>NUCLEOTIDE SEQUENCE [LARGE SCALE GENOMIC DNA]</scope>
    <source>
        <strain evidence="1 2">LHW63021</strain>
    </source>
</reference>